<organism evidence="9 10">
    <name type="scientific">Pygocentrus nattereri</name>
    <name type="common">Red-bellied piranha</name>
    <dbReference type="NCBI Taxonomy" id="42514"/>
    <lineage>
        <taxon>Eukaryota</taxon>
        <taxon>Metazoa</taxon>
        <taxon>Chordata</taxon>
        <taxon>Craniata</taxon>
        <taxon>Vertebrata</taxon>
        <taxon>Euteleostomi</taxon>
        <taxon>Actinopterygii</taxon>
        <taxon>Neopterygii</taxon>
        <taxon>Teleostei</taxon>
        <taxon>Ostariophysi</taxon>
        <taxon>Characiformes</taxon>
        <taxon>Characoidei</taxon>
        <taxon>Pygocentrus</taxon>
    </lineage>
</organism>
<dbReference type="GO" id="GO:0046872">
    <property type="term" value="F:metal ion binding"/>
    <property type="evidence" value="ECO:0007669"/>
    <property type="project" value="UniProtKB-KW"/>
</dbReference>
<dbReference type="SMART" id="SM00159">
    <property type="entry name" value="PTX"/>
    <property type="match status" value="1"/>
</dbReference>
<reference evidence="9 10" key="1">
    <citation type="submission" date="2020-10" db="EMBL/GenBank/DDBJ databases">
        <title>Pygocentrus nattereri (red-bellied piranha) genome, fPygNat1, primary haplotype.</title>
        <authorList>
            <person name="Myers G."/>
            <person name="Meyer A."/>
            <person name="Karagic N."/>
            <person name="Pippel M."/>
            <person name="Winkler S."/>
            <person name="Tracey A."/>
            <person name="Wood J."/>
            <person name="Formenti G."/>
            <person name="Howe K."/>
            <person name="Fedrigo O."/>
            <person name="Jarvis E.D."/>
        </authorList>
    </citation>
    <scope>NUCLEOTIDE SEQUENCE [LARGE SCALE GENOMIC DNA]</scope>
</reference>
<dbReference type="PROSITE" id="PS51828">
    <property type="entry name" value="PTX_2"/>
    <property type="match status" value="1"/>
</dbReference>
<evidence type="ECO:0000313" key="9">
    <source>
        <dbReference type="Ensembl" id="ENSPNAP00000017358.2"/>
    </source>
</evidence>
<name>A0A3B4D1F3_PYGNA</name>
<proteinExistence type="predicted"/>
<evidence type="ECO:0000256" key="4">
    <source>
        <dbReference type="ARBA" id="ARBA00023157"/>
    </source>
</evidence>
<feature type="compositionally biased region" description="Basic and acidic residues" evidence="7">
    <location>
        <begin position="190"/>
        <end position="201"/>
    </location>
</feature>
<dbReference type="PANTHER" id="PTHR19277:SF122">
    <property type="entry name" value="PENTRAXIN-4"/>
    <property type="match status" value="1"/>
</dbReference>
<reference evidence="9" key="2">
    <citation type="submission" date="2025-08" db="UniProtKB">
        <authorList>
            <consortium name="Ensembl"/>
        </authorList>
    </citation>
    <scope>IDENTIFICATION</scope>
</reference>
<dbReference type="PRINTS" id="PR00895">
    <property type="entry name" value="PENTAXIN"/>
</dbReference>
<evidence type="ECO:0000256" key="2">
    <source>
        <dbReference type="ARBA" id="ARBA00022723"/>
    </source>
</evidence>
<comment type="caution">
    <text evidence="6">Lacks conserved residue(s) required for the propagation of feature annotation.</text>
</comment>
<keyword evidence="10" id="KW-1185">Reference proteome</keyword>
<dbReference type="Pfam" id="PF00354">
    <property type="entry name" value="Pentaxin"/>
    <property type="match status" value="1"/>
</dbReference>
<evidence type="ECO:0000313" key="10">
    <source>
        <dbReference type="Proteomes" id="UP001501920"/>
    </source>
</evidence>
<sequence length="461" mass="51993">MTLTHLQSIAESYNISYTMDSRFLMLTQHFEGISKEISSFRAATEQDLDSLKSWSRKLQRKTRRLELRLVSAERAVKENTRLAHRQLQEQRRAMTNLTQELGAQQGRIRAVEAQQGKIHHLQDALREQMSRLEDQMRSVQHTSGNALSRNEKNQVFSRRAEQPKVSKDNRMKHRLPPPAVRATSAPDPYSGDKRFPHELNQKGKHQGLHQTTALPTSQPEETEQIHGLLHPPLRHKIPQHYTPEKPATICNVNSVLLFPSASTKNYVTFHTPFLTGIHELSVCIWLRVDAEYVGTLLSYATEDNDNTLVLYGRRASVLGNMDFVIGDPAYRELTTDNMLDGQWHHMCVVWSSIEGRFWHYIDRRLISTGSKFQKGYEIPPGGSMILGQEQDTVGGGFDQAEAFVGRLAGFALWTRALSPGEVSGVATGKGVPRGAALTLDDVEALHGSVQQVTCRCLEHCT</sequence>
<keyword evidence="4" id="KW-1015">Disulfide bond</keyword>
<evidence type="ECO:0000256" key="1">
    <source>
        <dbReference type="ARBA" id="ARBA00001913"/>
    </source>
</evidence>
<evidence type="ECO:0000259" key="8">
    <source>
        <dbReference type="PROSITE" id="PS51828"/>
    </source>
</evidence>
<comment type="cofactor">
    <cofactor evidence="1">
        <name>Ca(2+)</name>
        <dbReference type="ChEBI" id="CHEBI:29108"/>
    </cofactor>
</comment>
<dbReference type="InterPro" id="IPR051360">
    <property type="entry name" value="Neuronal_Pentraxin_Related"/>
</dbReference>
<dbReference type="PANTHER" id="PTHR19277">
    <property type="entry name" value="PENTRAXIN"/>
    <property type="match status" value="1"/>
</dbReference>
<dbReference type="GeneTree" id="ENSGT01060000248575"/>
<protein>
    <recommendedName>
        <fullName evidence="8">Pentraxin (PTX) domain-containing protein</fullName>
    </recommendedName>
</protein>
<dbReference type="SUPFAM" id="SSF49899">
    <property type="entry name" value="Concanavalin A-like lectins/glucanases"/>
    <property type="match status" value="1"/>
</dbReference>
<keyword evidence="5" id="KW-0325">Glycoprotein</keyword>
<dbReference type="InterPro" id="IPR001759">
    <property type="entry name" value="PTX_dom"/>
</dbReference>
<keyword evidence="3" id="KW-0106">Calcium</keyword>
<dbReference type="OMA" id="CSWVRTS"/>
<evidence type="ECO:0000256" key="5">
    <source>
        <dbReference type="ARBA" id="ARBA00023180"/>
    </source>
</evidence>
<reference evidence="9" key="3">
    <citation type="submission" date="2025-09" db="UniProtKB">
        <authorList>
            <consortium name="Ensembl"/>
        </authorList>
    </citation>
    <scope>IDENTIFICATION</scope>
</reference>
<keyword evidence="2" id="KW-0479">Metal-binding</keyword>
<dbReference type="InterPro" id="IPR013320">
    <property type="entry name" value="ConA-like_dom_sf"/>
</dbReference>
<dbReference type="Gene3D" id="2.60.120.200">
    <property type="match status" value="1"/>
</dbReference>
<accession>A0A3B4D1F3</accession>
<feature type="region of interest" description="Disordered" evidence="7">
    <location>
        <begin position="135"/>
        <end position="210"/>
    </location>
</feature>
<evidence type="ECO:0000256" key="3">
    <source>
        <dbReference type="ARBA" id="ARBA00022837"/>
    </source>
</evidence>
<feature type="domain" description="Pentraxin (PTX)" evidence="8">
    <location>
        <begin position="252"/>
        <end position="456"/>
    </location>
</feature>
<dbReference type="AlphaFoldDB" id="A0A3B4D1F3"/>
<gene>
    <name evidence="9" type="primary">PTX4</name>
</gene>
<feature type="compositionally biased region" description="Basic and acidic residues" evidence="7">
    <location>
        <begin position="158"/>
        <end position="169"/>
    </location>
</feature>
<evidence type="ECO:0000256" key="6">
    <source>
        <dbReference type="PROSITE-ProRule" id="PRU01172"/>
    </source>
</evidence>
<evidence type="ECO:0000256" key="7">
    <source>
        <dbReference type="SAM" id="MobiDB-lite"/>
    </source>
</evidence>
<feature type="compositionally biased region" description="Polar residues" evidence="7">
    <location>
        <begin position="137"/>
        <end position="156"/>
    </location>
</feature>
<dbReference type="Ensembl" id="ENSPNAT00000026131.2">
    <property type="protein sequence ID" value="ENSPNAP00000017358.2"/>
    <property type="gene ID" value="ENSPNAG00000023610.2"/>
</dbReference>
<dbReference type="Proteomes" id="UP001501920">
    <property type="component" value="Chromosome 14"/>
</dbReference>